<feature type="compositionally biased region" description="Basic and acidic residues" evidence="1">
    <location>
        <begin position="107"/>
        <end position="119"/>
    </location>
</feature>
<dbReference type="AlphaFoldDB" id="A0AAJ0GC62"/>
<evidence type="ECO:0000313" key="2">
    <source>
        <dbReference type="EMBL" id="KAK3053149.1"/>
    </source>
</evidence>
<reference evidence="2" key="1">
    <citation type="submission" date="2023-04" db="EMBL/GenBank/DDBJ databases">
        <title>Black Yeasts Isolated from many extreme environments.</title>
        <authorList>
            <person name="Coleine C."/>
            <person name="Stajich J.E."/>
            <person name="Selbmann L."/>
        </authorList>
    </citation>
    <scope>NUCLEOTIDE SEQUENCE</scope>
    <source>
        <strain evidence="2">CCFEE 5312</strain>
    </source>
</reference>
<feature type="region of interest" description="Disordered" evidence="1">
    <location>
        <begin position="1"/>
        <end position="119"/>
    </location>
</feature>
<organism evidence="2 3">
    <name type="scientific">Extremus antarcticus</name>
    <dbReference type="NCBI Taxonomy" id="702011"/>
    <lineage>
        <taxon>Eukaryota</taxon>
        <taxon>Fungi</taxon>
        <taxon>Dikarya</taxon>
        <taxon>Ascomycota</taxon>
        <taxon>Pezizomycotina</taxon>
        <taxon>Dothideomycetes</taxon>
        <taxon>Dothideomycetidae</taxon>
        <taxon>Mycosphaerellales</taxon>
        <taxon>Extremaceae</taxon>
        <taxon>Extremus</taxon>
    </lineage>
</organism>
<evidence type="ECO:0000313" key="3">
    <source>
        <dbReference type="Proteomes" id="UP001271007"/>
    </source>
</evidence>
<keyword evidence="3" id="KW-1185">Reference proteome</keyword>
<gene>
    <name evidence="2" type="ORF">LTR09_005775</name>
</gene>
<dbReference type="EMBL" id="JAWDJX010000017">
    <property type="protein sequence ID" value="KAK3053149.1"/>
    <property type="molecule type" value="Genomic_DNA"/>
</dbReference>
<name>A0AAJ0GC62_9PEZI</name>
<proteinExistence type="predicted"/>
<accession>A0AAJ0GC62</accession>
<sequence length="303" mass="33086">MSDASQSADSIPARRGAANTDQGIGDKLKGPENRGNEVQQKGDDGSVQNDAAQGEPVQSGPEQDQPAQEKAVHGECAQDDTAKDEAAQTEPVPNERLPGKDAQGVQHEADTDKSVHDDTVQDEVVEKEAVPEDPAQEEPKTASDDFWHNFNSDLLQQFGLTAGNTRSLSLFSTTVGILWSEDPNEAVPTVQNLTTSDTSREDLLTSLSMALDWLVPRGENDNAPGRQYYREKWQAVAEEGEFEALSTSMLRMMVHQTLSDAHSAQWQARSTAEWAYAWDPDWSCDEQLQEAGFGGVTQDQAAQ</sequence>
<feature type="compositionally biased region" description="Basic and acidic residues" evidence="1">
    <location>
        <begin position="24"/>
        <end position="44"/>
    </location>
</feature>
<dbReference type="Proteomes" id="UP001271007">
    <property type="component" value="Unassembled WGS sequence"/>
</dbReference>
<evidence type="ECO:0000256" key="1">
    <source>
        <dbReference type="SAM" id="MobiDB-lite"/>
    </source>
</evidence>
<comment type="caution">
    <text evidence="2">The sequence shown here is derived from an EMBL/GenBank/DDBJ whole genome shotgun (WGS) entry which is preliminary data.</text>
</comment>
<protein>
    <submittedName>
        <fullName evidence="2">Uncharacterized protein</fullName>
    </submittedName>
</protein>
<feature type="region of interest" description="Disordered" evidence="1">
    <location>
        <begin position="125"/>
        <end position="144"/>
    </location>
</feature>